<dbReference type="InterPro" id="IPR000873">
    <property type="entry name" value="AMP-dep_synth/lig_dom"/>
</dbReference>
<dbReference type="EMBL" id="AP022567">
    <property type="protein sequence ID" value="BBX32367.1"/>
    <property type="molecule type" value="Genomic_DNA"/>
</dbReference>
<dbReference type="PANTHER" id="PTHR43201">
    <property type="entry name" value="ACYL-COA SYNTHETASE"/>
    <property type="match status" value="1"/>
</dbReference>
<evidence type="ECO:0000313" key="6">
    <source>
        <dbReference type="Proteomes" id="UP000465622"/>
    </source>
</evidence>
<sequence>MTKRASSAEGRGMATASIDTSAIEENKLWPKYESPDDLADIETVPLAERGLPDSTYSLLVRAAALWPHGNALAVIPDASRWREPMQCSYSQLLIEVHRCANLLHSVGVRRRDAVALIAPNCAELITATLAAQVAGIAAPINGGLSRTHIKELLRRSGARVLIVAGPDLSDSMWQLAIELARDGLLDTVLALRHTPGNSGCDSMPVIEGVRLGYLYELAAEQDPSTFVGEPPVGSDLAALIHTGGTTGVPKLAAQRHSGQVTNAWMIAAAPLLGEYAALFSALPLFHVNALVVSVLAPMFKGYNVVWAGPRGYRDQLLYPSFWKLVECYQISLMSAVPTVYAALAEHPVDADISSLRHGIVGASPLPRAVRQRFERGIGVTLVEGYGLTEATCASALSFPGMVREGSVGQRFPYQNTKIVRIDEDGHWHDLPTGATGVLALSGPTLFAGYVMGQDDTGAHQLDGLNTLIDGWLNTGDLAHLDAEGFVYLHGRAKDLIIRGGHNIDPAVIEEALTTYPGVTAAAAVGRPDTHAGEVPVAYVTLAAGESINEEDLLAWAAGRVPEQVAAPKSVTVLEALPLTAVGKPYKPTLRADAVRRALVDALAGIPGVESVVTTADGGVIHSVIELGEAADETKVAEILDRYPLPCRAFRTAGRSA</sequence>
<evidence type="ECO:0000313" key="5">
    <source>
        <dbReference type="EMBL" id="BBX32367.1"/>
    </source>
</evidence>
<evidence type="ECO:0000259" key="4">
    <source>
        <dbReference type="Pfam" id="PF13193"/>
    </source>
</evidence>
<accession>A0ABM7HPC0</accession>
<dbReference type="SUPFAM" id="SSF56801">
    <property type="entry name" value="Acetyl-CoA synthetase-like"/>
    <property type="match status" value="1"/>
</dbReference>
<dbReference type="Gene3D" id="3.40.50.12780">
    <property type="entry name" value="N-terminal domain of ligase-like"/>
    <property type="match status" value="1"/>
</dbReference>
<dbReference type="InterPro" id="IPR020845">
    <property type="entry name" value="AMP-binding_CS"/>
</dbReference>
<dbReference type="NCBIfam" id="NF005714">
    <property type="entry name" value="PRK07529.1"/>
    <property type="match status" value="1"/>
</dbReference>
<name>A0ABM7HPC0_MYCME</name>
<gene>
    <name evidence="5" type="ORF">MMAGJ_16490</name>
</gene>
<dbReference type="InterPro" id="IPR042099">
    <property type="entry name" value="ANL_N_sf"/>
</dbReference>
<keyword evidence="2" id="KW-0436">Ligase</keyword>
<keyword evidence="6" id="KW-1185">Reference proteome</keyword>
<dbReference type="Pfam" id="PF00501">
    <property type="entry name" value="AMP-binding"/>
    <property type="match status" value="1"/>
</dbReference>
<dbReference type="InterPro" id="IPR025110">
    <property type="entry name" value="AMP-bd_C"/>
</dbReference>
<dbReference type="PANTHER" id="PTHR43201:SF5">
    <property type="entry name" value="MEDIUM-CHAIN ACYL-COA LIGASE ACSF2, MITOCHONDRIAL"/>
    <property type="match status" value="1"/>
</dbReference>
<feature type="domain" description="AMP-dependent synthetase/ligase" evidence="3">
    <location>
        <begin position="82"/>
        <end position="449"/>
    </location>
</feature>
<evidence type="ECO:0000259" key="3">
    <source>
        <dbReference type="Pfam" id="PF00501"/>
    </source>
</evidence>
<protein>
    <submittedName>
        <fullName evidence="5">Acyl-CoA synthetase</fullName>
    </submittedName>
</protein>
<dbReference type="Gene3D" id="3.30.300.30">
    <property type="match status" value="1"/>
</dbReference>
<dbReference type="InterPro" id="IPR045851">
    <property type="entry name" value="AMP-bd_C_sf"/>
</dbReference>
<reference evidence="5 6" key="1">
    <citation type="journal article" date="2019" name="Emerg. Microbes Infect.">
        <title>Comprehensive subspecies identification of 175 nontuberculous mycobacteria species based on 7547 genomic profiles.</title>
        <authorList>
            <person name="Matsumoto Y."/>
            <person name="Kinjo T."/>
            <person name="Motooka D."/>
            <person name="Nabeya D."/>
            <person name="Jung N."/>
            <person name="Uechi K."/>
            <person name="Horii T."/>
            <person name="Iida T."/>
            <person name="Fujita J."/>
            <person name="Nakamura S."/>
        </authorList>
    </citation>
    <scope>NUCLEOTIDE SEQUENCE [LARGE SCALE GENOMIC DNA]</scope>
    <source>
        <strain evidence="5 6">JCM 12375</strain>
    </source>
</reference>
<organism evidence="5 6">
    <name type="scientific">Mycolicibacterium mageritense</name>
    <name type="common">Mycobacterium mageritense</name>
    <dbReference type="NCBI Taxonomy" id="53462"/>
    <lineage>
        <taxon>Bacteria</taxon>
        <taxon>Bacillati</taxon>
        <taxon>Actinomycetota</taxon>
        <taxon>Actinomycetes</taxon>
        <taxon>Mycobacteriales</taxon>
        <taxon>Mycobacteriaceae</taxon>
        <taxon>Mycolicibacterium</taxon>
    </lineage>
</organism>
<evidence type="ECO:0000256" key="2">
    <source>
        <dbReference type="ARBA" id="ARBA00022598"/>
    </source>
</evidence>
<dbReference type="Proteomes" id="UP000465622">
    <property type="component" value="Chromosome"/>
</dbReference>
<proteinExistence type="inferred from homology"/>
<comment type="similarity">
    <text evidence="1">Belongs to the ATP-dependent AMP-binding enzyme family.</text>
</comment>
<evidence type="ECO:0000256" key="1">
    <source>
        <dbReference type="ARBA" id="ARBA00006432"/>
    </source>
</evidence>
<dbReference type="Pfam" id="PF13193">
    <property type="entry name" value="AMP-binding_C"/>
    <property type="match status" value="1"/>
</dbReference>
<feature type="domain" description="AMP-binding enzyme C-terminal" evidence="4">
    <location>
        <begin position="508"/>
        <end position="583"/>
    </location>
</feature>
<dbReference type="PROSITE" id="PS00455">
    <property type="entry name" value="AMP_BINDING"/>
    <property type="match status" value="1"/>
</dbReference>